<dbReference type="PANTHER" id="PTHR33741">
    <property type="entry name" value="TRANSMEMBRANE PROTEIN DDB_G0269096-RELATED"/>
    <property type="match status" value="1"/>
</dbReference>
<gene>
    <name evidence="3" type="ORF">GARC_2257</name>
</gene>
<evidence type="ECO:0000313" key="4">
    <source>
        <dbReference type="Proteomes" id="UP000006327"/>
    </source>
</evidence>
<evidence type="ECO:0000313" key="3">
    <source>
        <dbReference type="EMBL" id="GAC19224.1"/>
    </source>
</evidence>
<protein>
    <submittedName>
        <fullName evidence="3">CBS-domain-containing membrane protein-like protein</fullName>
    </submittedName>
</protein>
<reference evidence="3 4" key="1">
    <citation type="journal article" date="2017" name="Antonie Van Leeuwenhoek">
        <title>Rhizobium rhizosphaerae sp. nov., a novel species isolated from rice rhizosphere.</title>
        <authorList>
            <person name="Zhao J.J."/>
            <person name="Zhang J."/>
            <person name="Zhang R.J."/>
            <person name="Zhang C.W."/>
            <person name="Yin H.Q."/>
            <person name="Zhang X.X."/>
        </authorList>
    </citation>
    <scope>NUCLEOTIDE SEQUENCE [LARGE SCALE GENOMIC DNA]</scope>
    <source>
        <strain evidence="3 4">BSs20135</strain>
    </source>
</reference>
<dbReference type="InterPro" id="IPR007065">
    <property type="entry name" value="HPP"/>
</dbReference>
<dbReference type="Pfam" id="PF04982">
    <property type="entry name" value="TM_HPP"/>
    <property type="match status" value="1"/>
</dbReference>
<dbReference type="STRING" id="493475.GARC_2257"/>
<dbReference type="InterPro" id="IPR058581">
    <property type="entry name" value="TM_HPP"/>
</dbReference>
<feature type="domain" description="HPP transmembrane region" evidence="2">
    <location>
        <begin position="20"/>
        <end position="182"/>
    </location>
</feature>
<dbReference type="eggNOG" id="COG3448">
    <property type="taxonomic scope" value="Bacteria"/>
</dbReference>
<dbReference type="Proteomes" id="UP000006327">
    <property type="component" value="Unassembled WGS sequence"/>
</dbReference>
<name>K6XF04_9ALTE</name>
<accession>K6XF04</accession>
<keyword evidence="4" id="KW-1185">Reference proteome</keyword>
<organism evidence="3 4">
    <name type="scientific">Paraglaciecola arctica BSs20135</name>
    <dbReference type="NCBI Taxonomy" id="493475"/>
    <lineage>
        <taxon>Bacteria</taxon>
        <taxon>Pseudomonadati</taxon>
        <taxon>Pseudomonadota</taxon>
        <taxon>Gammaproteobacteria</taxon>
        <taxon>Alteromonadales</taxon>
        <taxon>Alteromonadaceae</taxon>
        <taxon>Paraglaciecola</taxon>
    </lineage>
</organism>
<dbReference type="EMBL" id="BAEO01000028">
    <property type="protein sequence ID" value="GAC19224.1"/>
    <property type="molecule type" value="Genomic_DNA"/>
</dbReference>
<feature type="transmembrane region" description="Helical" evidence="1">
    <location>
        <begin position="153"/>
        <end position="175"/>
    </location>
</feature>
<dbReference type="OrthoDB" id="9811720at2"/>
<dbReference type="AlphaFoldDB" id="K6XF04"/>
<keyword evidence="1" id="KW-1133">Transmembrane helix</keyword>
<dbReference type="PANTHER" id="PTHR33741:SF5">
    <property type="entry name" value="TRANSMEMBRANE PROTEIN DDB_G0269096-RELATED"/>
    <property type="match status" value="1"/>
</dbReference>
<evidence type="ECO:0000256" key="1">
    <source>
        <dbReference type="SAM" id="Phobius"/>
    </source>
</evidence>
<feature type="transmembrane region" description="Helical" evidence="1">
    <location>
        <begin position="59"/>
        <end position="78"/>
    </location>
</feature>
<proteinExistence type="predicted"/>
<dbReference type="RefSeq" id="WP_007619824.1">
    <property type="nucleotide sequence ID" value="NZ_BAEO01000028.1"/>
</dbReference>
<comment type="caution">
    <text evidence="3">The sequence shown here is derived from an EMBL/GenBank/DDBJ whole genome shotgun (WGS) entry which is preliminary data.</text>
</comment>
<keyword evidence="1" id="KW-0812">Transmembrane</keyword>
<sequence length="327" mass="35540">MTLKHLVKELLLLSGFTANSTSHSEKIISAFGGLISITGIIWLTNILIEAGTLDPSSGILVIASMGASAVLLFAVPHGALSQPWAVVGGHLISGVIGITCFKLFGNTFVIAGLAVGMAIGAMYYLRCIHPPGGATALTVVIGGSVITELGYQYLLVPVAVNLVIILVLSVAYNGLFKWRRYPAHLAHKLKKTVITKPKDRQFELTHEDFAAAMQELDSYVDITPEGLADLLELAKQHAEKNITHPSEIIAGHFYSNGKIGSLWSIRQIVDAAPINSRPHLDQVIYKVLAGDGGYETNICLRSEFHQWARFEVVKHQQQWIKVEADDL</sequence>
<evidence type="ECO:0000259" key="2">
    <source>
        <dbReference type="Pfam" id="PF04982"/>
    </source>
</evidence>
<feature type="transmembrane region" description="Helical" evidence="1">
    <location>
        <begin position="27"/>
        <end position="47"/>
    </location>
</feature>
<keyword evidence="1" id="KW-0472">Membrane</keyword>